<dbReference type="EMBL" id="CP028519">
    <property type="protein sequence ID" value="AVY94581.1"/>
    <property type="molecule type" value="Genomic_DNA"/>
</dbReference>
<dbReference type="PROSITE" id="PS51208">
    <property type="entry name" value="AUTOTRANSPORTER"/>
    <property type="match status" value="1"/>
</dbReference>
<evidence type="ECO:0000313" key="3">
    <source>
        <dbReference type="Proteomes" id="UP000244173"/>
    </source>
</evidence>
<accession>A0A2S0PB41</accession>
<dbReference type="KEGG" id="maer:DAI18_11420"/>
<evidence type="ECO:0000259" key="1">
    <source>
        <dbReference type="PROSITE" id="PS51208"/>
    </source>
</evidence>
<sequence>MDLGLKDTGYVVGNFTQTGTGVLRIAAQSSLTGGYSQLAVDGVVSLAGSADVDVKTANTLAVGQKLVGVVMAGGGLSGNFSKVTDNSALFDFRSLAINSGEGGRIDLEIVKSQSTSASQAAISNGNSPALGAARVFDRLIAGGNAGGDMGTVITALGQLGSEREVSNAVSQTLPLLTAGASQATSGALHGTNRVVQARQEGQHGRSSGDEFFTDRRVWARPLGSWADQADSNGASGYTARTYGMVVGADTGLNESSRLGVAVAHTLALGERTSFTPSLRADYAVIRDQGYRETGADALNLNVDSNRAEELIVGVDGKLSQILNERTTLVANIGAGYDFLGKQSSIVAAFAGTPSAAFTTKGIEPSKWLGRGGLGLVNRVNDTLELSARYDIEFREGFTNQTASVKARWMF</sequence>
<keyword evidence="3" id="KW-1185">Reference proteome</keyword>
<dbReference type="STRING" id="1122240.GCA_000620105_00316"/>
<dbReference type="NCBIfam" id="TIGR01414">
    <property type="entry name" value="autotrans_barl"/>
    <property type="match status" value="1"/>
</dbReference>
<dbReference type="AlphaFoldDB" id="A0A2S0PB41"/>
<dbReference type="Proteomes" id="UP000244173">
    <property type="component" value="Chromosome"/>
</dbReference>
<dbReference type="InterPro" id="IPR036709">
    <property type="entry name" value="Autotransporte_beta_dom_sf"/>
</dbReference>
<dbReference type="SUPFAM" id="SSF103515">
    <property type="entry name" value="Autotransporter"/>
    <property type="match status" value="1"/>
</dbReference>
<proteinExistence type="predicted"/>
<organism evidence="2 3">
    <name type="scientific">Microvirgula aerodenitrificans</name>
    <dbReference type="NCBI Taxonomy" id="57480"/>
    <lineage>
        <taxon>Bacteria</taxon>
        <taxon>Pseudomonadati</taxon>
        <taxon>Pseudomonadota</taxon>
        <taxon>Betaproteobacteria</taxon>
        <taxon>Neisseriales</taxon>
        <taxon>Aquaspirillaceae</taxon>
        <taxon>Microvirgula</taxon>
    </lineage>
</organism>
<feature type="domain" description="Autotransporter" evidence="1">
    <location>
        <begin position="62"/>
        <end position="410"/>
    </location>
</feature>
<dbReference type="Gene3D" id="2.40.128.130">
    <property type="entry name" value="Autotransporter beta-domain"/>
    <property type="match status" value="2"/>
</dbReference>
<dbReference type="GO" id="GO:0019867">
    <property type="term" value="C:outer membrane"/>
    <property type="evidence" value="ECO:0007669"/>
    <property type="project" value="InterPro"/>
</dbReference>
<evidence type="ECO:0000313" key="2">
    <source>
        <dbReference type="EMBL" id="AVY94581.1"/>
    </source>
</evidence>
<dbReference type="InterPro" id="IPR006315">
    <property type="entry name" value="OM_autotransptr_brl_dom"/>
</dbReference>
<dbReference type="Pfam" id="PF03797">
    <property type="entry name" value="Autotransporter"/>
    <property type="match status" value="1"/>
</dbReference>
<reference evidence="2 3" key="1">
    <citation type="submission" date="2018-04" db="EMBL/GenBank/DDBJ databases">
        <title>Denitrifier Microvirgula.</title>
        <authorList>
            <person name="Anderson E."/>
            <person name="Jang J."/>
            <person name="Ishii S."/>
        </authorList>
    </citation>
    <scope>NUCLEOTIDE SEQUENCE [LARGE SCALE GENOMIC DNA]</scope>
    <source>
        <strain evidence="2 3">BE2.4</strain>
    </source>
</reference>
<gene>
    <name evidence="2" type="ORF">DAI18_11420</name>
</gene>
<dbReference type="InterPro" id="IPR005546">
    <property type="entry name" value="Autotransporte_beta"/>
</dbReference>
<name>A0A2S0PB41_9NEIS</name>
<protein>
    <submittedName>
        <fullName evidence="2">Autotransporter domain-containing protein</fullName>
    </submittedName>
</protein>